<dbReference type="Proteomes" id="UP000078492">
    <property type="component" value="Unassembled WGS sequence"/>
</dbReference>
<organism evidence="1 2">
    <name type="scientific">Trachymyrmex cornetzi</name>
    <dbReference type="NCBI Taxonomy" id="471704"/>
    <lineage>
        <taxon>Eukaryota</taxon>
        <taxon>Metazoa</taxon>
        <taxon>Ecdysozoa</taxon>
        <taxon>Arthropoda</taxon>
        <taxon>Hexapoda</taxon>
        <taxon>Insecta</taxon>
        <taxon>Pterygota</taxon>
        <taxon>Neoptera</taxon>
        <taxon>Endopterygota</taxon>
        <taxon>Hymenoptera</taxon>
        <taxon>Apocrita</taxon>
        <taxon>Aculeata</taxon>
        <taxon>Formicoidea</taxon>
        <taxon>Formicidae</taxon>
        <taxon>Myrmicinae</taxon>
        <taxon>Trachymyrmex</taxon>
    </lineage>
</organism>
<sequence>MRAFTSEINGARNGVIVACASARRSMKRQHHEGDTCVPAWVGFVTGTREIKARAHNEVPARVQGSWRTTVEPSVCTPRHVRGCFTKCSAIFLCYFHYFHYFLRVVHAITLFPTSPFHTVTQTIFLSKLKISMNP</sequence>
<dbReference type="EMBL" id="KQ979609">
    <property type="protein sequence ID" value="KYN20130.1"/>
    <property type="molecule type" value="Genomic_DNA"/>
</dbReference>
<keyword evidence="2" id="KW-1185">Reference proteome</keyword>
<accession>A0A195E4L3</accession>
<reference evidence="1 2" key="1">
    <citation type="submission" date="2015-09" db="EMBL/GenBank/DDBJ databases">
        <title>Trachymyrmex cornetzi WGS genome.</title>
        <authorList>
            <person name="Nygaard S."/>
            <person name="Hu H."/>
            <person name="Boomsma J."/>
            <person name="Zhang G."/>
        </authorList>
    </citation>
    <scope>NUCLEOTIDE SEQUENCE [LARGE SCALE GENOMIC DNA]</scope>
    <source>
        <strain evidence="1">Tcor2-1</strain>
        <tissue evidence="1">Whole body</tissue>
    </source>
</reference>
<proteinExistence type="predicted"/>
<gene>
    <name evidence="1" type="ORF">ALC57_07420</name>
</gene>
<evidence type="ECO:0000313" key="2">
    <source>
        <dbReference type="Proteomes" id="UP000078492"/>
    </source>
</evidence>
<dbReference type="AlphaFoldDB" id="A0A195E4L3"/>
<name>A0A195E4L3_9HYME</name>
<evidence type="ECO:0000313" key="1">
    <source>
        <dbReference type="EMBL" id="KYN20130.1"/>
    </source>
</evidence>
<protein>
    <submittedName>
        <fullName evidence="1">Uncharacterized protein</fullName>
    </submittedName>
</protein>